<feature type="domain" description="Reverse transcriptase N-terminal" evidence="2">
    <location>
        <begin position="11"/>
        <end position="65"/>
    </location>
</feature>
<dbReference type="InterPro" id="IPR025960">
    <property type="entry name" value="RVT_N"/>
</dbReference>
<evidence type="ECO:0000256" key="1">
    <source>
        <dbReference type="SAM" id="Phobius"/>
    </source>
</evidence>
<dbReference type="GeneID" id="33358095"/>
<keyword evidence="1" id="KW-0812">Transmembrane</keyword>
<keyword evidence="1" id="KW-0472">Membrane</keyword>
<reference evidence="3" key="1">
    <citation type="journal article" date="2017" name="J. Phycol.">
        <title>Analysis of chloroplast genomes and a supermatrix inform reclassification of the Rhodomelaceae (Rhodophyta).</title>
        <authorList>
            <person name="Diaz-Tapia P."/>
            <person name="Maggs C.A."/>
            <person name="West J.A."/>
            <person name="Verbruggen H."/>
        </authorList>
    </citation>
    <scope>NUCLEOTIDE SEQUENCE</scope>
    <source>
        <strain evidence="3">PD888</strain>
    </source>
</reference>
<evidence type="ECO:0000259" key="2">
    <source>
        <dbReference type="Pfam" id="PF13655"/>
    </source>
</evidence>
<dbReference type="EMBL" id="MF101436">
    <property type="protein sequence ID" value="ARW65160.1"/>
    <property type="molecule type" value="Genomic_DNA"/>
</dbReference>
<dbReference type="RefSeq" id="YP_009395974.1">
    <property type="nucleotide sequence ID" value="NC_035280.1"/>
</dbReference>
<feature type="transmembrane region" description="Helical" evidence="1">
    <location>
        <begin position="207"/>
        <end position="228"/>
    </location>
</feature>
<name>A0A1Z1MGF7_9FLOR</name>
<feature type="transmembrane region" description="Helical" evidence="1">
    <location>
        <begin position="295"/>
        <end position="320"/>
    </location>
</feature>
<keyword evidence="3" id="KW-0150">Chloroplast</keyword>
<geneLocation type="chloroplast" evidence="3"/>
<sequence>MKYNLNVYTNWKVLPWKKIYTRIQIIQIKIYKATKQNDWRYLSLLKKYILNSNEAKVIAIKNIIDNLYIFSKYRKKIKLFIRNEDKFKILLSLYNYKLYDSSKFYYILNQIKDYLTYLCIKPQCEAKFIFSFYENKKINIFKYFNYIDTCFFKLSLNNKNIFTQYIINNIKLLNDIDRKFYDVINTNISGNLIRDNNFIKQVLINQFVYLNDLFLLLSNIFFVGTNWYQNNLNISYLTKNNRTTLYYNNKILNLKSGINNKIYQYLLIKNIKLFLYKEKTLCKLIKIKYLYKNNILANFIFINFIRLIYPIFNLLIYALLKKNSGNILWKHKNIKINNISFNIFFYNKKVQYIYCNYCY</sequence>
<proteinExistence type="predicted"/>
<organism evidence="3">
    <name type="scientific">Dasya naccarioides</name>
    <dbReference type="NCBI Taxonomy" id="2007180"/>
    <lineage>
        <taxon>Eukaryota</taxon>
        <taxon>Rhodophyta</taxon>
        <taxon>Florideophyceae</taxon>
        <taxon>Rhodymeniophycidae</taxon>
        <taxon>Ceramiales</taxon>
        <taxon>Dasyaceae</taxon>
        <taxon>Dasya</taxon>
    </lineage>
</organism>
<dbReference type="AlphaFoldDB" id="A0A1Z1MGF7"/>
<gene>
    <name evidence="3" type="primary">ConsOrf5</name>
</gene>
<keyword evidence="1" id="KW-1133">Transmembrane helix</keyword>
<evidence type="ECO:0000313" key="3">
    <source>
        <dbReference type="EMBL" id="ARW65160.1"/>
    </source>
</evidence>
<dbReference type="Pfam" id="PF13655">
    <property type="entry name" value="RVT_N"/>
    <property type="match status" value="1"/>
</dbReference>
<protein>
    <recommendedName>
        <fullName evidence="2">Reverse transcriptase N-terminal domain-containing protein</fullName>
    </recommendedName>
</protein>
<keyword evidence="3" id="KW-0934">Plastid</keyword>
<accession>A0A1Z1MGF7</accession>